<protein>
    <submittedName>
        <fullName evidence="3">50S ribosomal protein L1</fullName>
    </submittedName>
</protein>
<reference evidence="3" key="2">
    <citation type="submission" date="2020-10" db="UniProtKB">
        <authorList>
            <consortium name="WormBaseParasite"/>
        </authorList>
    </citation>
    <scope>IDENTIFICATION</scope>
</reference>
<organism evidence="2 3">
    <name type="scientific">Panagrellus redivivus</name>
    <name type="common">Microworm</name>
    <dbReference type="NCBI Taxonomy" id="6233"/>
    <lineage>
        <taxon>Eukaryota</taxon>
        <taxon>Metazoa</taxon>
        <taxon>Ecdysozoa</taxon>
        <taxon>Nematoda</taxon>
        <taxon>Chromadorea</taxon>
        <taxon>Rhabditida</taxon>
        <taxon>Tylenchina</taxon>
        <taxon>Panagrolaimomorpha</taxon>
        <taxon>Panagrolaimoidea</taxon>
        <taxon>Panagrolaimidae</taxon>
        <taxon>Panagrellus</taxon>
    </lineage>
</organism>
<dbReference type="AlphaFoldDB" id="A0A7E4VLV7"/>
<keyword evidence="2" id="KW-1185">Reference proteome</keyword>
<proteinExistence type="predicted"/>
<accession>A0A7E4VLV7</accession>
<evidence type="ECO:0000313" key="2">
    <source>
        <dbReference type="Proteomes" id="UP000492821"/>
    </source>
</evidence>
<evidence type="ECO:0000313" key="3">
    <source>
        <dbReference type="WBParaSite" id="Pan_g22370.t1"/>
    </source>
</evidence>
<dbReference type="WBParaSite" id="Pan_g22370.t1">
    <property type="protein sequence ID" value="Pan_g22370.t1"/>
    <property type="gene ID" value="Pan_g22370"/>
</dbReference>
<name>A0A7E4VLV7_PANRE</name>
<reference evidence="2" key="1">
    <citation type="journal article" date="2013" name="Genetics">
        <title>The draft genome and transcriptome of Panagrellus redivivus are shaped by the harsh demands of a free-living lifestyle.</title>
        <authorList>
            <person name="Srinivasan J."/>
            <person name="Dillman A.R."/>
            <person name="Macchietto M.G."/>
            <person name="Heikkinen L."/>
            <person name="Lakso M."/>
            <person name="Fracchia K.M."/>
            <person name="Antoshechkin I."/>
            <person name="Mortazavi A."/>
            <person name="Wong G."/>
            <person name="Sternberg P.W."/>
        </authorList>
    </citation>
    <scope>NUCLEOTIDE SEQUENCE [LARGE SCALE GENOMIC DNA]</scope>
    <source>
        <strain evidence="2">MT8872</strain>
    </source>
</reference>
<evidence type="ECO:0000256" key="1">
    <source>
        <dbReference type="SAM" id="MobiDB-lite"/>
    </source>
</evidence>
<dbReference type="Proteomes" id="UP000492821">
    <property type="component" value="Unassembled WGS sequence"/>
</dbReference>
<feature type="region of interest" description="Disordered" evidence="1">
    <location>
        <begin position="1"/>
        <end position="22"/>
    </location>
</feature>
<sequence length="79" mass="8199">MGQTQSSGTATSPATPEVGTKSSNVEVAAANIDADLLLLAVSAERGTFKEDKPVAPEAKAAFDKIDEGKCANVFAHKFF</sequence>